<dbReference type="PATRIC" id="fig|1048260.3.peg.1607"/>
<keyword evidence="6 7" id="KW-0472">Membrane</keyword>
<evidence type="ECO:0000259" key="8">
    <source>
        <dbReference type="Pfam" id="PF01545"/>
    </source>
</evidence>
<feature type="transmembrane region" description="Helical" evidence="7">
    <location>
        <begin position="224"/>
        <end position="242"/>
    </location>
</feature>
<dbReference type="GO" id="GO:0015341">
    <property type="term" value="F:zinc efflux antiporter activity"/>
    <property type="evidence" value="ECO:0007669"/>
    <property type="project" value="TreeGrafter"/>
</dbReference>
<comment type="similarity">
    <text evidence="2">Belongs to the cation diffusion facilitator (CDF) transporter (TC 2.A.4) family.</text>
</comment>
<evidence type="ECO:0000256" key="6">
    <source>
        <dbReference type="ARBA" id="ARBA00023136"/>
    </source>
</evidence>
<dbReference type="NCBIfam" id="TIGR01297">
    <property type="entry name" value="CDF"/>
    <property type="match status" value="1"/>
</dbReference>
<evidence type="ECO:0000256" key="1">
    <source>
        <dbReference type="ARBA" id="ARBA00004141"/>
    </source>
</evidence>
<protein>
    <submittedName>
        <fullName evidence="10">Putative Co/Zn/Cd cation transporter</fullName>
    </submittedName>
</protein>
<feature type="transmembrane region" description="Helical" evidence="7">
    <location>
        <begin position="201"/>
        <end position="218"/>
    </location>
</feature>
<proteinExistence type="inferred from homology"/>
<evidence type="ECO:0000256" key="7">
    <source>
        <dbReference type="SAM" id="Phobius"/>
    </source>
</evidence>
<evidence type="ECO:0000259" key="9">
    <source>
        <dbReference type="Pfam" id="PF16916"/>
    </source>
</evidence>
<dbReference type="GO" id="GO:0005886">
    <property type="term" value="C:plasma membrane"/>
    <property type="evidence" value="ECO:0007669"/>
    <property type="project" value="TreeGrafter"/>
</dbReference>
<accession>J9ZB83</accession>
<organism evidence="10 11">
    <name type="scientific">Leptospirillum ferriphilum (strain ML-04)</name>
    <dbReference type="NCBI Taxonomy" id="1048260"/>
    <lineage>
        <taxon>Bacteria</taxon>
        <taxon>Pseudomonadati</taxon>
        <taxon>Nitrospirota</taxon>
        <taxon>Nitrospiria</taxon>
        <taxon>Nitrospirales</taxon>
        <taxon>Nitrospiraceae</taxon>
        <taxon>Leptospirillum</taxon>
    </lineage>
</organism>
<dbReference type="InterPro" id="IPR027470">
    <property type="entry name" value="Cation_efflux_CTD"/>
</dbReference>
<dbReference type="SUPFAM" id="SSF160240">
    <property type="entry name" value="Cation efflux protein cytoplasmic domain-like"/>
    <property type="match status" value="1"/>
</dbReference>
<dbReference type="Pfam" id="PF01545">
    <property type="entry name" value="Cation_efflux"/>
    <property type="match status" value="1"/>
</dbReference>
<dbReference type="PANTHER" id="PTHR43840:SF15">
    <property type="entry name" value="MITOCHONDRIAL METAL TRANSPORTER 1-RELATED"/>
    <property type="match status" value="1"/>
</dbReference>
<dbReference type="Gene3D" id="3.30.70.1350">
    <property type="entry name" value="Cation efflux protein, cytoplasmic domain"/>
    <property type="match status" value="1"/>
</dbReference>
<dbReference type="SUPFAM" id="SSF161111">
    <property type="entry name" value="Cation efflux protein transmembrane domain-like"/>
    <property type="match status" value="1"/>
</dbReference>
<dbReference type="GO" id="GO:0015086">
    <property type="term" value="F:cadmium ion transmembrane transporter activity"/>
    <property type="evidence" value="ECO:0007669"/>
    <property type="project" value="TreeGrafter"/>
</dbReference>
<dbReference type="STRING" id="1048260.LFML04_1494"/>
<comment type="subcellular location">
    <subcellularLocation>
        <location evidence="1">Membrane</location>
        <topology evidence="1">Multi-pass membrane protein</topology>
    </subcellularLocation>
</comment>
<evidence type="ECO:0000256" key="5">
    <source>
        <dbReference type="ARBA" id="ARBA00022989"/>
    </source>
</evidence>
<feature type="domain" description="Cation efflux protein transmembrane" evidence="8">
    <location>
        <begin position="61"/>
        <end position="251"/>
    </location>
</feature>
<dbReference type="KEGG" id="lfi:LFML04_1494"/>
<dbReference type="GO" id="GO:0006882">
    <property type="term" value="P:intracellular zinc ion homeostasis"/>
    <property type="evidence" value="ECO:0007669"/>
    <property type="project" value="TreeGrafter"/>
</dbReference>
<feature type="transmembrane region" description="Helical" evidence="7">
    <location>
        <begin position="90"/>
        <end position="107"/>
    </location>
</feature>
<dbReference type="AlphaFoldDB" id="J9ZB83"/>
<evidence type="ECO:0000313" key="10">
    <source>
        <dbReference type="EMBL" id="AFS53704.1"/>
    </source>
</evidence>
<dbReference type="InterPro" id="IPR058533">
    <property type="entry name" value="Cation_efflux_TM"/>
</dbReference>
<dbReference type="InterPro" id="IPR036837">
    <property type="entry name" value="Cation_efflux_CTD_sf"/>
</dbReference>
<dbReference type="InterPro" id="IPR002524">
    <property type="entry name" value="Cation_efflux"/>
</dbReference>
<evidence type="ECO:0000256" key="3">
    <source>
        <dbReference type="ARBA" id="ARBA00022448"/>
    </source>
</evidence>
<evidence type="ECO:0000256" key="2">
    <source>
        <dbReference type="ARBA" id="ARBA00008114"/>
    </source>
</evidence>
<sequence length="342" mass="37093">MFLTFTPVRPGVFFFSFFRKEEEKERAMSLFHGMGKHSHHGGHVHVHRPGHTEAKTTSVFVVSFLVLAAASAFQGSIAVFSGSVSLLSDAFHNVADGLTGLPLWLAFSLAAKRPSLRYPYGYGKFEDLAGIFIVGLIFFSAGVSLVRSGEKFFHPQVFHHPGWVTLASLTGFLANEAVAFLRIRAGRKTGSISLVADGQHARVDGFTSLTVLVGVAGSVTGHPLWDPVVGIVLGISVLWIALRMMRDVGLHLSDGIEPETLEIIRKAASDSCAIRAVSRLRARWTGHSISCDFCLVLDDAMSFQDGRREGRLAEERVRKVLPFAGDVLVVIVPESEAAASPP</sequence>
<gene>
    <name evidence="10" type="ordered locus">LFML04_1494</name>
</gene>
<evidence type="ECO:0000256" key="4">
    <source>
        <dbReference type="ARBA" id="ARBA00022692"/>
    </source>
</evidence>
<dbReference type="Gene3D" id="1.20.1510.10">
    <property type="entry name" value="Cation efflux protein transmembrane domain"/>
    <property type="match status" value="1"/>
</dbReference>
<dbReference type="PANTHER" id="PTHR43840">
    <property type="entry name" value="MITOCHONDRIAL METAL TRANSPORTER 1-RELATED"/>
    <property type="match status" value="1"/>
</dbReference>
<feature type="domain" description="Cation efflux protein cytoplasmic" evidence="9">
    <location>
        <begin position="257"/>
        <end position="329"/>
    </location>
</feature>
<dbReference type="InterPro" id="IPR027469">
    <property type="entry name" value="Cation_efflux_TMD_sf"/>
</dbReference>
<dbReference type="InterPro" id="IPR050291">
    <property type="entry name" value="CDF_Transporter"/>
</dbReference>
<feature type="transmembrane region" description="Helical" evidence="7">
    <location>
        <begin position="158"/>
        <end position="181"/>
    </location>
</feature>
<keyword evidence="3" id="KW-0813">Transport</keyword>
<dbReference type="Pfam" id="PF16916">
    <property type="entry name" value="ZT_dimer"/>
    <property type="match status" value="1"/>
</dbReference>
<feature type="transmembrane region" description="Helical" evidence="7">
    <location>
        <begin position="58"/>
        <end position="84"/>
    </location>
</feature>
<keyword evidence="4 7" id="KW-0812">Transmembrane</keyword>
<dbReference type="GO" id="GO:0015093">
    <property type="term" value="F:ferrous iron transmembrane transporter activity"/>
    <property type="evidence" value="ECO:0007669"/>
    <property type="project" value="TreeGrafter"/>
</dbReference>
<dbReference type="Proteomes" id="UP000006177">
    <property type="component" value="Chromosome"/>
</dbReference>
<reference evidence="10 11" key="1">
    <citation type="journal article" date="2011" name="J. Microbiol.">
        <title>Complete genome of Leptospirillum ferriphilum ML-04 provides insight into its physiology and environmental adaptation.</title>
        <authorList>
            <person name="Mi S."/>
            <person name="Song J."/>
            <person name="Lin J."/>
            <person name="Che Y."/>
            <person name="Zheng H."/>
            <person name="Lin J."/>
        </authorList>
    </citation>
    <scope>NUCLEOTIDE SEQUENCE [LARGE SCALE GENOMIC DNA]</scope>
    <source>
        <strain evidence="10 11">ML-04</strain>
    </source>
</reference>
<feature type="transmembrane region" description="Helical" evidence="7">
    <location>
        <begin position="128"/>
        <end position="146"/>
    </location>
</feature>
<dbReference type="EMBL" id="CP002919">
    <property type="protein sequence ID" value="AFS53704.1"/>
    <property type="molecule type" value="Genomic_DNA"/>
</dbReference>
<dbReference type="HOGENOM" id="CLU_013430_3_1_0"/>
<keyword evidence="5 7" id="KW-1133">Transmembrane helix</keyword>
<evidence type="ECO:0000313" key="11">
    <source>
        <dbReference type="Proteomes" id="UP000006177"/>
    </source>
</evidence>
<name>J9ZB83_LEPFM</name>